<proteinExistence type="predicted"/>
<dbReference type="AlphaFoldDB" id="A0A1L3MIJ0"/>
<dbReference type="KEGG" id="jte:ASJ30_10920"/>
<evidence type="ECO:0000313" key="2">
    <source>
        <dbReference type="Proteomes" id="UP000182938"/>
    </source>
</evidence>
<protein>
    <submittedName>
        <fullName evidence="1">Uncharacterized protein</fullName>
    </submittedName>
</protein>
<gene>
    <name evidence="1" type="ORF">ASJ30_10920</name>
</gene>
<sequence length="127" mass="14330">MHDLVLGLSTLAEELALRVPIPVAEELALRASRSDVRRGIRHLGLIRLGLRLRVGLLVGRRLDDIGLDTVRLRVLPRPFLLHACILLDEMVRSPRRLIVSPRGAVWEQGRQPSTRTTDRRPCARLLA</sequence>
<keyword evidence="2" id="KW-1185">Reference proteome</keyword>
<accession>A0A1L3MIJ0</accession>
<dbReference type="Proteomes" id="UP000182938">
    <property type="component" value="Chromosome"/>
</dbReference>
<organism evidence="1 2">
    <name type="scientific">Janibacter indicus</name>
    <dbReference type="NCBI Taxonomy" id="857417"/>
    <lineage>
        <taxon>Bacteria</taxon>
        <taxon>Bacillati</taxon>
        <taxon>Actinomycetota</taxon>
        <taxon>Actinomycetes</taxon>
        <taxon>Micrococcales</taxon>
        <taxon>Intrasporangiaceae</taxon>
        <taxon>Janibacter</taxon>
    </lineage>
</organism>
<name>A0A1L3MIJ0_9MICO</name>
<reference evidence="1 2" key="1">
    <citation type="submission" date="2015-11" db="EMBL/GenBank/DDBJ databases">
        <authorList>
            <person name="Zhang Y."/>
            <person name="Guo Z."/>
        </authorList>
    </citation>
    <scope>NUCLEOTIDE SEQUENCE [LARGE SCALE GENOMIC DNA]</scope>
    <source>
        <strain evidence="1 2">YFY001</strain>
    </source>
</reference>
<dbReference type="EMBL" id="CP013290">
    <property type="protein sequence ID" value="APH01974.1"/>
    <property type="molecule type" value="Genomic_DNA"/>
</dbReference>
<evidence type="ECO:0000313" key="1">
    <source>
        <dbReference type="EMBL" id="APH01974.1"/>
    </source>
</evidence>